<dbReference type="InterPro" id="IPR024161">
    <property type="entry name" value="Znf_nanos-typ"/>
</dbReference>
<dbReference type="PROSITE" id="PS51522">
    <property type="entry name" value="ZF_NANOS"/>
    <property type="match status" value="1"/>
</dbReference>
<dbReference type="GO" id="GO:0008270">
    <property type="term" value="F:zinc ion binding"/>
    <property type="evidence" value="ECO:0007669"/>
    <property type="project" value="UniProtKB-KW"/>
</dbReference>
<keyword evidence="5" id="KW-0862">Zinc</keyword>
<evidence type="ECO:0000313" key="11">
    <source>
        <dbReference type="EMBL" id="KAG7172593.1"/>
    </source>
</evidence>
<sequence>MTRNTKYEKGQGLWGLELPPPPPAWLPAELERLYSSPPLRRHWPVLAPTNSPPTCDRPPACYRNKKALCSFCKKNDEEIEVYCSHSLRDTTGLLTCPVLRCYVCPKCGATGDNAHTLTYCPSQREITDKSSSSKRVSSQLKKTKRNSTSVRNCP</sequence>
<proteinExistence type="inferred from homology"/>
<dbReference type="PANTHER" id="PTHR12887">
    <property type="entry name" value="NANOS PROTEIN"/>
    <property type="match status" value="1"/>
</dbReference>
<dbReference type="Pfam" id="PF05741">
    <property type="entry name" value="zf-nanos"/>
    <property type="match status" value="1"/>
</dbReference>
<evidence type="ECO:0000259" key="10">
    <source>
        <dbReference type="PROSITE" id="PS51522"/>
    </source>
</evidence>
<dbReference type="Gene3D" id="4.10.60.30">
    <property type="entry name" value="Nanos, RNA-binding domain"/>
    <property type="match status" value="1"/>
</dbReference>
<comment type="caution">
    <text evidence="11">The sequence shown here is derived from an EMBL/GenBank/DDBJ whole genome shotgun (WGS) entry which is preliminary data.</text>
</comment>
<evidence type="ECO:0000256" key="7">
    <source>
        <dbReference type="ARBA" id="ARBA00022884"/>
    </source>
</evidence>
<evidence type="ECO:0000256" key="5">
    <source>
        <dbReference type="ARBA" id="ARBA00022833"/>
    </source>
</evidence>
<keyword evidence="3" id="KW-0479">Metal-binding</keyword>
<keyword evidence="7 8" id="KW-0694">RNA-binding</keyword>
<feature type="compositionally biased region" description="Low complexity" evidence="9">
    <location>
        <begin position="130"/>
        <end position="140"/>
    </location>
</feature>
<name>A0A8J5TIA2_HOMAM</name>
<feature type="region of interest" description="Disordered" evidence="9">
    <location>
        <begin position="130"/>
        <end position="154"/>
    </location>
</feature>
<evidence type="ECO:0000256" key="1">
    <source>
        <dbReference type="ARBA" id="ARBA00004496"/>
    </source>
</evidence>
<keyword evidence="2" id="KW-0963">Cytoplasm</keyword>
<keyword evidence="4 8" id="KW-0863">Zinc-finger</keyword>
<evidence type="ECO:0000256" key="6">
    <source>
        <dbReference type="ARBA" id="ARBA00022845"/>
    </source>
</evidence>
<evidence type="ECO:0000256" key="9">
    <source>
        <dbReference type="SAM" id="MobiDB-lite"/>
    </source>
</evidence>
<dbReference type="AlphaFoldDB" id="A0A8J5TIA2"/>
<feature type="domain" description="Nanos-type" evidence="10">
    <location>
        <begin position="68"/>
        <end position="122"/>
    </location>
</feature>
<dbReference type="GO" id="GO:0005737">
    <property type="term" value="C:cytoplasm"/>
    <property type="evidence" value="ECO:0007669"/>
    <property type="project" value="UniProtKB-SubCell"/>
</dbReference>
<dbReference type="InterPro" id="IPR008705">
    <property type="entry name" value="Nanos/Xcar2"/>
</dbReference>
<organism evidence="11 12">
    <name type="scientific">Homarus americanus</name>
    <name type="common">American lobster</name>
    <dbReference type="NCBI Taxonomy" id="6706"/>
    <lineage>
        <taxon>Eukaryota</taxon>
        <taxon>Metazoa</taxon>
        <taxon>Ecdysozoa</taxon>
        <taxon>Arthropoda</taxon>
        <taxon>Crustacea</taxon>
        <taxon>Multicrustacea</taxon>
        <taxon>Malacostraca</taxon>
        <taxon>Eumalacostraca</taxon>
        <taxon>Eucarida</taxon>
        <taxon>Decapoda</taxon>
        <taxon>Pleocyemata</taxon>
        <taxon>Astacidea</taxon>
        <taxon>Nephropoidea</taxon>
        <taxon>Nephropidae</taxon>
        <taxon>Homarus</taxon>
    </lineage>
</organism>
<keyword evidence="6 8" id="KW-0810">Translation regulation</keyword>
<protein>
    <submittedName>
        <fullName evidence="11">Nanos 2-like</fullName>
    </submittedName>
</protein>
<dbReference type="GO" id="GO:0003723">
    <property type="term" value="F:RNA binding"/>
    <property type="evidence" value="ECO:0007669"/>
    <property type="project" value="UniProtKB-UniRule"/>
</dbReference>
<dbReference type="Proteomes" id="UP000747542">
    <property type="component" value="Unassembled WGS sequence"/>
</dbReference>
<comment type="similarity">
    <text evidence="8">Belongs to the nanos family.</text>
</comment>
<dbReference type="EMBL" id="JAHLQT010010484">
    <property type="protein sequence ID" value="KAG7172593.1"/>
    <property type="molecule type" value="Genomic_DNA"/>
</dbReference>
<reference evidence="11" key="1">
    <citation type="journal article" date="2021" name="Sci. Adv.">
        <title>The American lobster genome reveals insights on longevity, neural, and immune adaptations.</title>
        <authorList>
            <person name="Polinski J.M."/>
            <person name="Zimin A.V."/>
            <person name="Clark K.F."/>
            <person name="Kohn A.B."/>
            <person name="Sadowski N."/>
            <person name="Timp W."/>
            <person name="Ptitsyn A."/>
            <person name="Khanna P."/>
            <person name="Romanova D.Y."/>
            <person name="Williams P."/>
            <person name="Greenwood S.J."/>
            <person name="Moroz L.L."/>
            <person name="Walt D.R."/>
            <person name="Bodnar A.G."/>
        </authorList>
    </citation>
    <scope>NUCLEOTIDE SEQUENCE</scope>
    <source>
        <strain evidence="11">GMGI-L3</strain>
    </source>
</reference>
<dbReference type="GO" id="GO:0006417">
    <property type="term" value="P:regulation of translation"/>
    <property type="evidence" value="ECO:0007669"/>
    <property type="project" value="UniProtKB-UniRule"/>
</dbReference>
<evidence type="ECO:0000256" key="4">
    <source>
        <dbReference type="ARBA" id="ARBA00022771"/>
    </source>
</evidence>
<comment type="subcellular location">
    <subcellularLocation>
        <location evidence="1">Cytoplasm</location>
    </subcellularLocation>
</comment>
<gene>
    <name evidence="11" type="primary">Nanos2-L</name>
    <name evidence="11" type="ORF">Hamer_G006802</name>
</gene>
<accession>A0A8J5TIA2</accession>
<evidence type="ECO:0000256" key="2">
    <source>
        <dbReference type="ARBA" id="ARBA00022490"/>
    </source>
</evidence>
<evidence type="ECO:0000313" key="12">
    <source>
        <dbReference type="Proteomes" id="UP000747542"/>
    </source>
</evidence>
<dbReference type="InterPro" id="IPR038129">
    <property type="entry name" value="Nanos_sf"/>
</dbReference>
<evidence type="ECO:0000256" key="3">
    <source>
        <dbReference type="ARBA" id="ARBA00022723"/>
    </source>
</evidence>
<keyword evidence="12" id="KW-1185">Reference proteome</keyword>
<evidence type="ECO:0000256" key="8">
    <source>
        <dbReference type="PROSITE-ProRule" id="PRU00855"/>
    </source>
</evidence>